<dbReference type="InterPro" id="IPR019180">
    <property type="entry name" value="Oxidoreductase-like_N"/>
</dbReference>
<proteinExistence type="predicted"/>
<protein>
    <submittedName>
        <fullName evidence="3">Oxidoreductase-like protein</fullName>
    </submittedName>
</protein>
<gene>
    <name evidence="3" type="ORF">MKK02DRAFT_44921</name>
</gene>
<comment type="caution">
    <text evidence="3">The sequence shown here is derived from an EMBL/GenBank/DDBJ whole genome shotgun (WGS) entry which is preliminary data.</text>
</comment>
<dbReference type="PANTHER" id="PTHR21193">
    <property type="entry name" value="OXIDOREDUCTASE-LIKE DOMAIN-CONTAINING PROTEIN 1"/>
    <property type="match status" value="1"/>
</dbReference>
<reference evidence="3" key="1">
    <citation type="journal article" date="2022" name="G3 (Bethesda)">
        <title>High quality genome of the basidiomycete yeast Dioszegia hungarica PDD-24b-2 isolated from cloud water.</title>
        <authorList>
            <person name="Jarrige D."/>
            <person name="Haridas S."/>
            <person name="Bleykasten-Grosshans C."/>
            <person name="Joly M."/>
            <person name="Nadalig T."/>
            <person name="Sancelme M."/>
            <person name="Vuilleumier S."/>
            <person name="Grigoriev I.V."/>
            <person name="Amato P."/>
            <person name="Bringel F."/>
        </authorList>
    </citation>
    <scope>NUCLEOTIDE SEQUENCE</scope>
    <source>
        <strain evidence="3">PDD-24b-2</strain>
    </source>
</reference>
<dbReference type="Proteomes" id="UP001164286">
    <property type="component" value="Unassembled WGS sequence"/>
</dbReference>
<dbReference type="EMBL" id="JAKWFO010000005">
    <property type="protein sequence ID" value="KAI9636217.1"/>
    <property type="molecule type" value="Genomic_DNA"/>
</dbReference>
<evidence type="ECO:0000256" key="1">
    <source>
        <dbReference type="SAM" id="MobiDB-lite"/>
    </source>
</evidence>
<evidence type="ECO:0000259" key="2">
    <source>
        <dbReference type="Pfam" id="PF09791"/>
    </source>
</evidence>
<sequence length="215" mass="23301">MRPSVHAARLVRRNVLEKYLRPLPARPYPVLPQTLADLPPDPSGKKGPAFETAASAPVGTSLQETPPPDSTARTKLATQLPAMMPLVEEKPVKAPVPAKEKEMRVEGVLIPAKPIPPGEEECCMSGCVHCVYTIYADDLEIYTDALSEARQALVQAGRALSGWPEVVRTMEKQGKSGADVEKDTTKKVVEGLDPTMAAFLALENRLKKQQIATPT</sequence>
<feature type="region of interest" description="Disordered" evidence="1">
    <location>
        <begin position="31"/>
        <end position="72"/>
    </location>
</feature>
<dbReference type="GO" id="GO:0005739">
    <property type="term" value="C:mitochondrion"/>
    <property type="evidence" value="ECO:0007669"/>
    <property type="project" value="TreeGrafter"/>
</dbReference>
<dbReference type="AlphaFoldDB" id="A0AA38H915"/>
<dbReference type="Pfam" id="PF09791">
    <property type="entry name" value="Oxidored-like"/>
    <property type="match status" value="1"/>
</dbReference>
<dbReference type="InterPro" id="IPR039251">
    <property type="entry name" value="OXLD1"/>
</dbReference>
<evidence type="ECO:0000313" key="3">
    <source>
        <dbReference type="EMBL" id="KAI9636217.1"/>
    </source>
</evidence>
<accession>A0AA38H915</accession>
<dbReference type="GeneID" id="77732353"/>
<evidence type="ECO:0000313" key="4">
    <source>
        <dbReference type="Proteomes" id="UP001164286"/>
    </source>
</evidence>
<feature type="domain" description="Oxidoreductase-like" evidence="2">
    <location>
        <begin position="105"/>
        <end position="150"/>
    </location>
</feature>
<dbReference type="PANTHER" id="PTHR21193:SF3">
    <property type="entry name" value="OXIDOREDUCTASE-LIKE DOMAIN-CONTAINING PROTEIN 1"/>
    <property type="match status" value="1"/>
</dbReference>
<organism evidence="3 4">
    <name type="scientific">Dioszegia hungarica</name>
    <dbReference type="NCBI Taxonomy" id="4972"/>
    <lineage>
        <taxon>Eukaryota</taxon>
        <taxon>Fungi</taxon>
        <taxon>Dikarya</taxon>
        <taxon>Basidiomycota</taxon>
        <taxon>Agaricomycotina</taxon>
        <taxon>Tremellomycetes</taxon>
        <taxon>Tremellales</taxon>
        <taxon>Bulleribasidiaceae</taxon>
        <taxon>Dioszegia</taxon>
    </lineage>
</organism>
<keyword evidence="4" id="KW-1185">Reference proteome</keyword>
<dbReference type="RefSeq" id="XP_052945994.1">
    <property type="nucleotide sequence ID" value="XM_053093148.1"/>
</dbReference>
<name>A0AA38H915_9TREE</name>